<protein>
    <submittedName>
        <fullName evidence="6">Peptidoglycan -binding protein</fullName>
    </submittedName>
</protein>
<dbReference type="PANTHER" id="PTHR30329:SF21">
    <property type="entry name" value="LIPOPROTEIN YIAD-RELATED"/>
    <property type="match status" value="1"/>
</dbReference>
<keyword evidence="7" id="KW-1185">Reference proteome</keyword>
<keyword evidence="1 4" id="KW-0472">Membrane</keyword>
<comment type="caution">
    <text evidence="6">The sequence shown here is derived from an EMBL/GenBank/DDBJ whole genome shotgun (WGS) entry which is preliminary data.</text>
</comment>
<dbReference type="Proteomes" id="UP001564408">
    <property type="component" value="Unassembled WGS sequence"/>
</dbReference>
<feature type="compositionally biased region" description="Basic and acidic residues" evidence="3">
    <location>
        <begin position="334"/>
        <end position="349"/>
    </location>
</feature>
<sequence length="349" mass="38753">MFTLTRRGARSINVWPGYVDALAALLMVVIFVLLIFTLAQFLLRQVVSDQNLELEILHQHLAALTDELGLARERVTEYEAQIGQLSDAIAVLVGERAALLVARDEDQARLAAGERRIAALTDLVASQASAVDEERALTSEAKAEVARLDRRLAVLQQQLHEIAEALAVSEADRGAQAAEIADLGTRLNIELARRVNELEHYRSEFFGRVREAIGDQPDLRIEGDRFIFQSELLFASGVAELNDAGRAQLARLAETLAGLEDRIPPEIDWVLRIDGHTDRVPLTRASPYRSNWELSTARALSVVDFLINQGLSPRRIAATGFGEHRPLDPAQDPDANRRNRRIEIKLTSP</sequence>
<evidence type="ECO:0000256" key="1">
    <source>
        <dbReference type="PROSITE-ProRule" id="PRU00473"/>
    </source>
</evidence>
<evidence type="ECO:0000259" key="5">
    <source>
        <dbReference type="PROSITE" id="PS51123"/>
    </source>
</evidence>
<evidence type="ECO:0000256" key="3">
    <source>
        <dbReference type="SAM" id="MobiDB-lite"/>
    </source>
</evidence>
<dbReference type="InterPro" id="IPR050330">
    <property type="entry name" value="Bact_OuterMem_StrucFunc"/>
</dbReference>
<proteinExistence type="predicted"/>
<gene>
    <name evidence="6" type="ORF">ABC977_05975</name>
</gene>
<dbReference type="InterPro" id="IPR006665">
    <property type="entry name" value="OmpA-like"/>
</dbReference>
<feature type="coiled-coil region" evidence="2">
    <location>
        <begin position="131"/>
        <end position="165"/>
    </location>
</feature>
<dbReference type="InterPro" id="IPR036737">
    <property type="entry name" value="OmpA-like_sf"/>
</dbReference>
<feature type="region of interest" description="Disordered" evidence="3">
    <location>
        <begin position="320"/>
        <end position="349"/>
    </location>
</feature>
<evidence type="ECO:0000256" key="4">
    <source>
        <dbReference type="SAM" id="Phobius"/>
    </source>
</evidence>
<evidence type="ECO:0000313" key="6">
    <source>
        <dbReference type="EMBL" id="MEY6431956.1"/>
    </source>
</evidence>
<dbReference type="NCBIfam" id="NF006543">
    <property type="entry name" value="PRK09039.1-2"/>
    <property type="match status" value="1"/>
</dbReference>
<dbReference type="Pfam" id="PF00691">
    <property type="entry name" value="OmpA"/>
    <property type="match status" value="1"/>
</dbReference>
<dbReference type="PROSITE" id="PS51123">
    <property type="entry name" value="OMPA_2"/>
    <property type="match status" value="1"/>
</dbReference>
<dbReference type="SUPFAM" id="SSF103088">
    <property type="entry name" value="OmpA-like"/>
    <property type="match status" value="1"/>
</dbReference>
<dbReference type="Gene3D" id="1.10.287.1490">
    <property type="match status" value="1"/>
</dbReference>
<feature type="domain" description="OmpA-like" evidence="5">
    <location>
        <begin position="222"/>
        <end position="349"/>
    </location>
</feature>
<feature type="transmembrane region" description="Helical" evidence="4">
    <location>
        <begin position="21"/>
        <end position="43"/>
    </location>
</feature>
<keyword evidence="4" id="KW-0812">Transmembrane</keyword>
<dbReference type="CDD" id="cd07185">
    <property type="entry name" value="OmpA_C-like"/>
    <property type="match status" value="1"/>
</dbReference>
<dbReference type="Gene3D" id="3.30.1330.60">
    <property type="entry name" value="OmpA-like domain"/>
    <property type="match status" value="1"/>
</dbReference>
<evidence type="ECO:0000313" key="7">
    <source>
        <dbReference type="Proteomes" id="UP001564408"/>
    </source>
</evidence>
<organism evidence="6 7">
    <name type="scientific">Thioalkalicoccus limnaeus</name>
    <dbReference type="NCBI Taxonomy" id="120681"/>
    <lineage>
        <taxon>Bacteria</taxon>
        <taxon>Pseudomonadati</taxon>
        <taxon>Pseudomonadota</taxon>
        <taxon>Gammaproteobacteria</taxon>
        <taxon>Chromatiales</taxon>
        <taxon>Chromatiaceae</taxon>
        <taxon>Thioalkalicoccus</taxon>
    </lineage>
</organism>
<dbReference type="PANTHER" id="PTHR30329">
    <property type="entry name" value="STATOR ELEMENT OF FLAGELLAR MOTOR COMPLEX"/>
    <property type="match status" value="1"/>
</dbReference>
<keyword evidence="4" id="KW-1133">Transmembrane helix</keyword>
<dbReference type="EMBL" id="JBDKXB010000005">
    <property type="protein sequence ID" value="MEY6431956.1"/>
    <property type="molecule type" value="Genomic_DNA"/>
</dbReference>
<keyword evidence="2" id="KW-0175">Coiled coil</keyword>
<dbReference type="RefSeq" id="WP_369666337.1">
    <property type="nucleotide sequence ID" value="NZ_JBDKXB010000005.1"/>
</dbReference>
<reference evidence="6 7" key="1">
    <citation type="submission" date="2024-05" db="EMBL/GenBank/DDBJ databases">
        <title>Genome Sequence and Characterization of the New Strain Purple Sulfur Bacterium of Genus Thioalkalicoccus.</title>
        <authorList>
            <person name="Bryantseva I.A."/>
            <person name="Kyndt J.A."/>
            <person name="Imhoff J.F."/>
        </authorList>
    </citation>
    <scope>NUCLEOTIDE SEQUENCE [LARGE SCALE GENOMIC DNA]</scope>
    <source>
        <strain evidence="6 7">Um2</strain>
    </source>
</reference>
<evidence type="ECO:0000256" key="2">
    <source>
        <dbReference type="SAM" id="Coils"/>
    </source>
</evidence>
<name>A0ABV4BC24_9GAMM</name>
<accession>A0ABV4BC24</accession>